<evidence type="ECO:0000313" key="2">
    <source>
        <dbReference type="EMBL" id="EIW15704.1"/>
    </source>
</evidence>
<protein>
    <recommendedName>
        <fullName evidence="1">DUF559 domain-containing protein</fullName>
    </recommendedName>
</protein>
<organism evidence="2 3">
    <name type="scientific">Pelosinus fermentans B4</name>
    <dbReference type="NCBI Taxonomy" id="1149862"/>
    <lineage>
        <taxon>Bacteria</taxon>
        <taxon>Bacillati</taxon>
        <taxon>Bacillota</taxon>
        <taxon>Negativicutes</taxon>
        <taxon>Selenomonadales</taxon>
        <taxon>Sporomusaceae</taxon>
        <taxon>Pelosinus</taxon>
    </lineage>
</organism>
<sequence length="437" mass="51169">MTTVIDLNSPIEKIMREALIESNIKYREQEAVYKKGNPVPIYIIDFVVIGEYCKIAIECDGNYHTAIDRKRLDAQRDYFLIQQNHYYDDLLRFTGREIKNHISECIKEIITSINQYDILKRMQKKKMQIDIYSMRNKQIDYSQSNEIINIISRETAIVLQKCCNNKKLIQKELRKAIRKNYISINEQQVYFVYPIIESSLFKKEIDFFITAYNSIYLIKLISNGRKTEISNELLKESNIVKVFININLSSPNGEIVEKETKSWVFINGKDNLIIDSDFQTSTLKSDKEINPIIEDKFTVESLDALNDAVECDLNSVRDGMEFSCKTIQELRKFVLEIGNTGREAHLLKMFFVHKDYEVRRLACSAASKIANPEITQYIVPCLYVLKPQIRQYALKAILKSQCKNILHHIPLILEKEEKDYNIILCKQIIKAAQKWKR</sequence>
<reference evidence="2 3" key="1">
    <citation type="journal article" date="2012" name="J. Bacteriol.">
        <title>Draft Genome Sequences for Two Metal-Reducing Pelosinus fermentans Strains Isolated from a Cr(VI)-Contaminated Site and for Type Strain R7.</title>
        <authorList>
            <person name="Brown S.D."/>
            <person name="Podar M."/>
            <person name="Klingeman D.M."/>
            <person name="Johnson C.M."/>
            <person name="Yang Z.K."/>
            <person name="Utturkar S.M."/>
            <person name="Land M.L."/>
            <person name="Mosher J.J."/>
            <person name="Hurt R.A.Jr."/>
            <person name="Phelps T.J."/>
            <person name="Palumbo A.V."/>
            <person name="Arkin A.P."/>
            <person name="Hazen T.C."/>
            <person name="Elias D.A."/>
        </authorList>
    </citation>
    <scope>NUCLEOTIDE SEQUENCE [LARGE SCALE GENOMIC DNA]</scope>
    <source>
        <strain evidence="2 3">B4</strain>
    </source>
</reference>
<dbReference type="InterPro" id="IPR007569">
    <property type="entry name" value="DUF559"/>
</dbReference>
<dbReference type="Pfam" id="PF04480">
    <property type="entry name" value="DUF559"/>
    <property type="match status" value="1"/>
</dbReference>
<dbReference type="PATRIC" id="fig|1149862.3.peg.4422"/>
<feature type="domain" description="DUF559" evidence="1">
    <location>
        <begin position="32"/>
        <end position="113"/>
    </location>
</feature>
<proteinExistence type="predicted"/>
<accession>I9L5R5</accession>
<dbReference type="Gene3D" id="3.40.960.10">
    <property type="entry name" value="VSR Endonuclease"/>
    <property type="match status" value="1"/>
</dbReference>
<dbReference type="OrthoDB" id="9757917at2"/>
<dbReference type="AlphaFoldDB" id="I9L5R5"/>
<evidence type="ECO:0000313" key="3">
    <source>
        <dbReference type="Proteomes" id="UP000004324"/>
    </source>
</evidence>
<keyword evidence="3" id="KW-1185">Reference proteome</keyword>
<name>I9L5R5_9FIRM</name>
<dbReference type="EMBL" id="AKVJ01000076">
    <property type="protein sequence ID" value="EIW15704.1"/>
    <property type="molecule type" value="Genomic_DNA"/>
</dbReference>
<dbReference type="Proteomes" id="UP000004324">
    <property type="component" value="Unassembled WGS sequence"/>
</dbReference>
<comment type="caution">
    <text evidence="2">The sequence shown here is derived from an EMBL/GenBank/DDBJ whole genome shotgun (WGS) entry which is preliminary data.</text>
</comment>
<evidence type="ECO:0000259" key="1">
    <source>
        <dbReference type="Pfam" id="PF04480"/>
    </source>
</evidence>
<gene>
    <name evidence="2" type="ORF">FB4_1393</name>
</gene>